<dbReference type="SMART" id="SM00855">
    <property type="entry name" value="PGAM"/>
    <property type="match status" value="1"/>
</dbReference>
<dbReference type="InterPro" id="IPR029033">
    <property type="entry name" value="His_PPase_superfam"/>
</dbReference>
<dbReference type="RefSeq" id="WP_344281772.1">
    <property type="nucleotide sequence ID" value="NZ_BAAAKV010000058.1"/>
</dbReference>
<proteinExistence type="predicted"/>
<keyword evidence="2" id="KW-1185">Reference proteome</keyword>
<name>A0ABN1V175_9ACTN</name>
<reference evidence="1 2" key="1">
    <citation type="journal article" date="2019" name="Int. J. Syst. Evol. Microbiol.">
        <title>The Global Catalogue of Microorganisms (GCM) 10K type strain sequencing project: providing services to taxonomists for standard genome sequencing and annotation.</title>
        <authorList>
            <consortium name="The Broad Institute Genomics Platform"/>
            <consortium name="The Broad Institute Genome Sequencing Center for Infectious Disease"/>
            <person name="Wu L."/>
            <person name="Ma J."/>
        </authorList>
    </citation>
    <scope>NUCLEOTIDE SEQUENCE [LARGE SCALE GENOMIC DNA]</scope>
    <source>
        <strain evidence="1 2">JCM 12696</strain>
    </source>
</reference>
<comment type="caution">
    <text evidence="1">The sequence shown here is derived from an EMBL/GenBank/DDBJ whole genome shotgun (WGS) entry which is preliminary data.</text>
</comment>
<dbReference type="InterPro" id="IPR013078">
    <property type="entry name" value="His_Pase_superF_clade-1"/>
</dbReference>
<dbReference type="PANTHER" id="PTHR48100:SF15">
    <property type="entry name" value="SEDOHEPTULOSE 1,7-BISPHOSPHATASE"/>
    <property type="match status" value="1"/>
</dbReference>
<gene>
    <name evidence="1" type="ORF">GCM10009654_53420</name>
</gene>
<dbReference type="Proteomes" id="UP001501371">
    <property type="component" value="Unassembled WGS sequence"/>
</dbReference>
<accession>A0ABN1V175</accession>
<organism evidence="1 2">
    <name type="scientific">Streptomyces hebeiensis</name>
    <dbReference type="NCBI Taxonomy" id="229486"/>
    <lineage>
        <taxon>Bacteria</taxon>
        <taxon>Bacillati</taxon>
        <taxon>Actinomycetota</taxon>
        <taxon>Actinomycetes</taxon>
        <taxon>Kitasatosporales</taxon>
        <taxon>Streptomycetaceae</taxon>
        <taxon>Streptomyces</taxon>
    </lineage>
</organism>
<evidence type="ECO:0000313" key="1">
    <source>
        <dbReference type="EMBL" id="GAA1189205.1"/>
    </source>
</evidence>
<protein>
    <submittedName>
        <fullName evidence="1">Histidine phosphatase family protein</fullName>
    </submittedName>
</protein>
<dbReference type="InterPro" id="IPR050275">
    <property type="entry name" value="PGM_Phosphatase"/>
</dbReference>
<evidence type="ECO:0000313" key="2">
    <source>
        <dbReference type="Proteomes" id="UP001501371"/>
    </source>
</evidence>
<sequence length="212" mass="22938">MGELILVRHGETAWSLSGQHTSHTDLPMTEHGEHQARSLAPLLRAHRIALTLVSPMARARRTAELAGLDAPRTEPELHEWDYGGYEGVTTDEIHRTRPDWDLWTDGAVPGADAAGESPAEVGHRADRVLAAALSALDRDEGDVALVSHGHFLRVLTARYLGLAPAAGALFQLATGTLSRLGTEHGRPVITGWNLTLPESVLRTVLQEGRRPA</sequence>
<dbReference type="CDD" id="cd07067">
    <property type="entry name" value="HP_PGM_like"/>
    <property type="match status" value="1"/>
</dbReference>
<dbReference type="EMBL" id="BAAAKV010000058">
    <property type="protein sequence ID" value="GAA1189205.1"/>
    <property type="molecule type" value="Genomic_DNA"/>
</dbReference>
<dbReference type="SUPFAM" id="SSF53254">
    <property type="entry name" value="Phosphoglycerate mutase-like"/>
    <property type="match status" value="1"/>
</dbReference>
<dbReference type="PANTHER" id="PTHR48100">
    <property type="entry name" value="BROAD-SPECIFICITY PHOSPHATASE YOR283W-RELATED"/>
    <property type="match status" value="1"/>
</dbReference>
<dbReference type="Pfam" id="PF00300">
    <property type="entry name" value="His_Phos_1"/>
    <property type="match status" value="1"/>
</dbReference>
<dbReference type="Gene3D" id="3.40.50.1240">
    <property type="entry name" value="Phosphoglycerate mutase-like"/>
    <property type="match status" value="1"/>
</dbReference>